<organism evidence="1 2">
    <name type="scientific">Clostridium acidisoli DSM 12555</name>
    <dbReference type="NCBI Taxonomy" id="1121291"/>
    <lineage>
        <taxon>Bacteria</taxon>
        <taxon>Bacillati</taxon>
        <taxon>Bacillota</taxon>
        <taxon>Clostridia</taxon>
        <taxon>Eubacteriales</taxon>
        <taxon>Clostridiaceae</taxon>
        <taxon>Clostridium</taxon>
    </lineage>
</organism>
<gene>
    <name evidence="1" type="ORF">SAMN02745134_00288</name>
</gene>
<reference evidence="1 2" key="1">
    <citation type="submission" date="2017-04" db="EMBL/GenBank/DDBJ databases">
        <authorList>
            <person name="Afonso C.L."/>
            <person name="Miller P.J."/>
            <person name="Scott M.A."/>
            <person name="Spackman E."/>
            <person name="Goraichik I."/>
            <person name="Dimitrov K.M."/>
            <person name="Suarez D.L."/>
            <person name="Swayne D.E."/>
        </authorList>
    </citation>
    <scope>NUCLEOTIDE SEQUENCE [LARGE SCALE GENOMIC DNA]</scope>
    <source>
        <strain evidence="1 2">DSM 12555</strain>
    </source>
</reference>
<dbReference type="EMBL" id="FWXH01000002">
    <property type="protein sequence ID" value="SMC17306.1"/>
    <property type="molecule type" value="Genomic_DNA"/>
</dbReference>
<dbReference type="Proteomes" id="UP000192468">
    <property type="component" value="Unassembled WGS sequence"/>
</dbReference>
<name>A0A1W1WZZ9_9CLOT</name>
<proteinExistence type="predicted"/>
<evidence type="ECO:0000313" key="2">
    <source>
        <dbReference type="Proteomes" id="UP000192468"/>
    </source>
</evidence>
<protein>
    <submittedName>
        <fullName evidence="1">Uncharacterized protein</fullName>
    </submittedName>
</protein>
<dbReference type="RefSeq" id="WP_176212573.1">
    <property type="nucleotide sequence ID" value="NZ_FWXH01000002.1"/>
</dbReference>
<accession>A0A1W1WZZ9</accession>
<dbReference type="AlphaFoldDB" id="A0A1W1WZZ9"/>
<evidence type="ECO:0000313" key="1">
    <source>
        <dbReference type="EMBL" id="SMC17306.1"/>
    </source>
</evidence>
<keyword evidence="2" id="KW-1185">Reference proteome</keyword>
<dbReference type="STRING" id="1121291.SAMN02745134_00288"/>
<sequence length="58" mass="6714">MSNLKTIKVKKQLRYDFDHEHIYETKTGNTVSEMSFEEVLNKILKENEDIGKIEGGAL</sequence>